<proteinExistence type="predicted"/>
<feature type="chain" id="PRO_5023856143" evidence="13">
    <location>
        <begin position="23"/>
        <end position="351"/>
    </location>
</feature>
<evidence type="ECO:0000256" key="13">
    <source>
        <dbReference type="SAM" id="SignalP"/>
    </source>
</evidence>
<evidence type="ECO:0000256" key="3">
    <source>
        <dbReference type="ARBA" id="ARBA00022692"/>
    </source>
</evidence>
<dbReference type="InterPro" id="IPR013783">
    <property type="entry name" value="Ig-like_fold"/>
</dbReference>
<evidence type="ECO:0000256" key="9">
    <source>
        <dbReference type="ARBA" id="ARBA00023180"/>
    </source>
</evidence>
<reference evidence="14" key="3">
    <citation type="submission" date="2025-09" db="UniProtKB">
        <authorList>
            <consortium name="Ensembl"/>
        </authorList>
    </citation>
    <scope>IDENTIFICATION</scope>
</reference>
<keyword evidence="2" id="KW-1003">Cell membrane</keyword>
<dbReference type="GeneTree" id="ENSGT01100000263478"/>
<keyword evidence="4 13" id="KW-0732">Signal</keyword>
<feature type="region of interest" description="Disordered" evidence="11">
    <location>
        <begin position="261"/>
        <end position="351"/>
    </location>
</feature>
<feature type="compositionally biased region" description="Basic and acidic residues" evidence="11">
    <location>
        <begin position="263"/>
        <end position="277"/>
    </location>
</feature>
<evidence type="ECO:0000256" key="12">
    <source>
        <dbReference type="SAM" id="Phobius"/>
    </source>
</evidence>
<dbReference type="FunCoup" id="F7FYQ7">
    <property type="interactions" value="119"/>
</dbReference>
<dbReference type="GO" id="GO:0002764">
    <property type="term" value="P:immune response-regulating signaling pathway"/>
    <property type="evidence" value="ECO:0000318"/>
    <property type="project" value="GO_Central"/>
</dbReference>
<dbReference type="InterPro" id="IPR036179">
    <property type="entry name" value="Ig-like_dom_sf"/>
</dbReference>
<name>F7FYQ7_MONDO</name>
<organism evidence="14 15">
    <name type="scientific">Monodelphis domestica</name>
    <name type="common">Gray short-tailed opossum</name>
    <dbReference type="NCBI Taxonomy" id="13616"/>
    <lineage>
        <taxon>Eukaryota</taxon>
        <taxon>Metazoa</taxon>
        <taxon>Chordata</taxon>
        <taxon>Craniata</taxon>
        <taxon>Vertebrata</taxon>
        <taxon>Euteleostomi</taxon>
        <taxon>Mammalia</taxon>
        <taxon>Metatheria</taxon>
        <taxon>Didelphimorphia</taxon>
        <taxon>Didelphidae</taxon>
        <taxon>Monodelphis</taxon>
    </lineage>
</organism>
<keyword evidence="5" id="KW-0677">Repeat</keyword>
<dbReference type="Gene3D" id="2.60.40.10">
    <property type="entry name" value="Immunoglobulins"/>
    <property type="match status" value="2"/>
</dbReference>
<feature type="signal peptide" evidence="13">
    <location>
        <begin position="1"/>
        <end position="22"/>
    </location>
</feature>
<dbReference type="AlphaFoldDB" id="F7FYQ7"/>
<sequence>MAPTLCALLCFMGLCWCRLTWAQEDASRRPSLTAEPGLVIPRGQPVSFRCQGPPGTKLYRLKEELRQQFMDLPAAEGRGLFSVETAPNTAGNYSCQYKIQTVWSEPSNTLQLVVTGLYEPPSLSALPGPNVTAGQNVTLRCQTELWFSSAALAKDGETVGFGSALHTGPGSRTDFLLAAVSDAQQGRYRCYSFHGAASAEWSSPSAPVELRLTERTNADPGRDLQSGFTSLKVGILVGVSAFLVLTFLFLSLRRWCPSRLGKGGRDTEVKTARRPDPARTTPGETMFAAVSDDRQAEEARQEDTALQREGPQEVTYAQLDHKSLKRGAEPPPPSGPVEPSVYAVLPPVSSA</sequence>
<keyword evidence="7 12" id="KW-0472">Membrane</keyword>
<dbReference type="InParanoid" id="F7FYQ7"/>
<accession>F7FYQ7</accession>
<dbReference type="Ensembl" id="ENSMODT00000004973.4">
    <property type="protein sequence ID" value="ENSMODP00000004869.4"/>
    <property type="gene ID" value="ENSMODG00000003960.4"/>
</dbReference>
<evidence type="ECO:0000256" key="7">
    <source>
        <dbReference type="ARBA" id="ARBA00023136"/>
    </source>
</evidence>
<dbReference type="Proteomes" id="UP000002280">
    <property type="component" value="Chromosome 4"/>
</dbReference>
<evidence type="ECO:0000256" key="4">
    <source>
        <dbReference type="ARBA" id="ARBA00022729"/>
    </source>
</evidence>
<dbReference type="SUPFAM" id="SSF48726">
    <property type="entry name" value="Immunoglobulin"/>
    <property type="match status" value="2"/>
</dbReference>
<keyword evidence="8" id="KW-1015">Disulfide bond</keyword>
<feature type="transmembrane region" description="Helical" evidence="12">
    <location>
        <begin position="233"/>
        <end position="252"/>
    </location>
</feature>
<reference evidence="14" key="2">
    <citation type="submission" date="2025-08" db="UniProtKB">
        <authorList>
            <consortium name="Ensembl"/>
        </authorList>
    </citation>
    <scope>IDENTIFICATION</scope>
</reference>
<dbReference type="PANTHER" id="PTHR11738:SF179">
    <property type="entry name" value="LEUKOCYTE IMMUNOGLOBULIN-LIKE RECEPTOR SUBFAMILY A MEMBER 5"/>
    <property type="match status" value="1"/>
</dbReference>
<feature type="compositionally biased region" description="Basic and acidic residues" evidence="11">
    <location>
        <begin position="319"/>
        <end position="328"/>
    </location>
</feature>
<evidence type="ECO:0000313" key="15">
    <source>
        <dbReference type="Proteomes" id="UP000002280"/>
    </source>
</evidence>
<evidence type="ECO:0000256" key="10">
    <source>
        <dbReference type="ARBA" id="ARBA00023319"/>
    </source>
</evidence>
<evidence type="ECO:0000256" key="5">
    <source>
        <dbReference type="ARBA" id="ARBA00022737"/>
    </source>
</evidence>
<protein>
    <submittedName>
        <fullName evidence="14">Uncharacterized protein</fullName>
    </submittedName>
</protein>
<keyword evidence="3 12" id="KW-0812">Transmembrane</keyword>
<keyword evidence="10" id="KW-0393">Immunoglobulin domain</keyword>
<evidence type="ECO:0000313" key="14">
    <source>
        <dbReference type="Ensembl" id="ENSMODP00000004869.4"/>
    </source>
</evidence>
<evidence type="ECO:0000256" key="8">
    <source>
        <dbReference type="ARBA" id="ARBA00023157"/>
    </source>
</evidence>
<dbReference type="InterPro" id="IPR050412">
    <property type="entry name" value="Ig-like_Receptors_ImmuneReg"/>
</dbReference>
<dbReference type="eggNOG" id="ENOG502RYEX">
    <property type="taxonomic scope" value="Eukaryota"/>
</dbReference>
<dbReference type="HOGENOM" id="CLU_021100_2_3_1"/>
<evidence type="ECO:0000256" key="1">
    <source>
        <dbReference type="ARBA" id="ARBA00004162"/>
    </source>
</evidence>
<keyword evidence="9" id="KW-0325">Glycoprotein</keyword>
<dbReference type="Pfam" id="PF13895">
    <property type="entry name" value="Ig_2"/>
    <property type="match status" value="1"/>
</dbReference>
<comment type="subcellular location">
    <subcellularLocation>
        <location evidence="1">Cell membrane</location>
        <topology evidence="1">Single-pass membrane protein</topology>
    </subcellularLocation>
</comment>
<dbReference type="GO" id="GO:0005886">
    <property type="term" value="C:plasma membrane"/>
    <property type="evidence" value="ECO:0000318"/>
    <property type="project" value="GO_Central"/>
</dbReference>
<dbReference type="FunFam" id="2.60.40.10:FF:000049">
    <property type="entry name" value="Leukocyte immunoglobulin-like receptor subfamily B member 1"/>
    <property type="match status" value="2"/>
</dbReference>
<evidence type="ECO:0000256" key="6">
    <source>
        <dbReference type="ARBA" id="ARBA00022989"/>
    </source>
</evidence>
<evidence type="ECO:0000256" key="11">
    <source>
        <dbReference type="SAM" id="MobiDB-lite"/>
    </source>
</evidence>
<keyword evidence="6 12" id="KW-1133">Transmembrane helix</keyword>
<keyword evidence="15" id="KW-1185">Reference proteome</keyword>
<evidence type="ECO:0000256" key="2">
    <source>
        <dbReference type="ARBA" id="ARBA00022475"/>
    </source>
</evidence>
<dbReference type="PANTHER" id="PTHR11738">
    <property type="entry name" value="MHC CLASS I NK CELL RECEPTOR"/>
    <property type="match status" value="1"/>
</dbReference>
<feature type="compositionally biased region" description="Basic and acidic residues" evidence="11">
    <location>
        <begin position="291"/>
        <end position="306"/>
    </location>
</feature>
<dbReference type="Bgee" id="ENSMODG00000003960">
    <property type="expression patterns" value="Expressed in lung and 19 other cell types or tissues"/>
</dbReference>
<reference evidence="14 15" key="1">
    <citation type="journal article" date="2007" name="Nature">
        <title>Genome of the marsupial Monodelphis domestica reveals innovation in non-coding sequences.</title>
        <authorList>
            <person name="Mikkelsen T.S."/>
            <person name="Wakefield M.J."/>
            <person name="Aken B."/>
            <person name="Amemiya C.T."/>
            <person name="Chang J.L."/>
            <person name="Duke S."/>
            <person name="Garber M."/>
            <person name="Gentles A.J."/>
            <person name="Goodstadt L."/>
            <person name="Heger A."/>
            <person name="Jurka J."/>
            <person name="Kamal M."/>
            <person name="Mauceli E."/>
            <person name="Searle S.M."/>
            <person name="Sharpe T."/>
            <person name="Baker M.L."/>
            <person name="Batzer M.A."/>
            <person name="Benos P.V."/>
            <person name="Belov K."/>
            <person name="Clamp M."/>
            <person name="Cook A."/>
            <person name="Cuff J."/>
            <person name="Das R."/>
            <person name="Davidow L."/>
            <person name="Deakin J.E."/>
            <person name="Fazzari M.J."/>
            <person name="Glass J.L."/>
            <person name="Grabherr M."/>
            <person name="Greally J.M."/>
            <person name="Gu W."/>
            <person name="Hore T.A."/>
            <person name="Huttley G.A."/>
            <person name="Kleber M."/>
            <person name="Jirtle R.L."/>
            <person name="Koina E."/>
            <person name="Lee J.T."/>
            <person name="Mahony S."/>
            <person name="Marra M.A."/>
            <person name="Miller R.D."/>
            <person name="Nicholls R.D."/>
            <person name="Oda M."/>
            <person name="Papenfuss A.T."/>
            <person name="Parra Z.E."/>
            <person name="Pollock D.D."/>
            <person name="Ray D.A."/>
            <person name="Schein J.E."/>
            <person name="Speed T.P."/>
            <person name="Thompson K."/>
            <person name="VandeBerg J.L."/>
            <person name="Wade C.M."/>
            <person name="Walker J.A."/>
            <person name="Waters P.D."/>
            <person name="Webber C."/>
            <person name="Weidman J.R."/>
            <person name="Xie X."/>
            <person name="Zody M.C."/>
            <person name="Baldwin J."/>
            <person name="Abdouelleil A."/>
            <person name="Abdulkadir J."/>
            <person name="Abebe A."/>
            <person name="Abera B."/>
            <person name="Abreu J."/>
            <person name="Acer S.C."/>
            <person name="Aftuck L."/>
            <person name="Alexander A."/>
            <person name="An P."/>
            <person name="Anderson E."/>
            <person name="Anderson S."/>
            <person name="Arachi H."/>
            <person name="Azer M."/>
            <person name="Bachantsang P."/>
            <person name="Barry A."/>
            <person name="Bayul T."/>
            <person name="Berlin A."/>
            <person name="Bessette D."/>
            <person name="Bloom T."/>
            <person name="Bloom T."/>
            <person name="Boguslavskiy L."/>
            <person name="Bonnet C."/>
            <person name="Boukhgalter B."/>
            <person name="Bourzgui I."/>
            <person name="Brown A."/>
            <person name="Cahill P."/>
            <person name="Channer S."/>
            <person name="Cheshatsang Y."/>
            <person name="Chuda L."/>
            <person name="Citroen M."/>
            <person name="Collymore A."/>
            <person name="Cooke P."/>
            <person name="Costello M."/>
            <person name="D'Aco K."/>
            <person name="Daza R."/>
            <person name="De Haan G."/>
            <person name="DeGray S."/>
            <person name="DeMaso C."/>
            <person name="Dhargay N."/>
            <person name="Dooley K."/>
            <person name="Dooley E."/>
            <person name="Doricent M."/>
            <person name="Dorje P."/>
            <person name="Dorjee K."/>
            <person name="Dupes A."/>
            <person name="Elong R."/>
            <person name="Falk J."/>
            <person name="Farina A."/>
            <person name="Faro S."/>
            <person name="Ferguson D."/>
            <person name="Fisher S."/>
            <person name="Foley C.D."/>
            <person name="Franke A."/>
            <person name="Friedrich D."/>
            <person name="Gadbois L."/>
            <person name="Gearin G."/>
            <person name="Gearin C.R."/>
            <person name="Giannoukos G."/>
            <person name="Goode T."/>
            <person name="Graham J."/>
            <person name="Grandbois E."/>
            <person name="Grewal S."/>
            <person name="Gyaltsen K."/>
            <person name="Hafez N."/>
            <person name="Hagos B."/>
            <person name="Hall J."/>
            <person name="Henson C."/>
            <person name="Hollinger A."/>
            <person name="Honan T."/>
            <person name="Huard M.D."/>
            <person name="Hughes L."/>
            <person name="Hurhula B."/>
            <person name="Husby M.E."/>
            <person name="Kamat A."/>
            <person name="Kanga B."/>
            <person name="Kashin S."/>
            <person name="Khazanovich D."/>
            <person name="Kisner P."/>
            <person name="Lance K."/>
            <person name="Lara M."/>
            <person name="Lee W."/>
            <person name="Lennon N."/>
            <person name="Letendre F."/>
            <person name="LeVine R."/>
            <person name="Lipovsky A."/>
            <person name="Liu X."/>
            <person name="Liu J."/>
            <person name="Liu S."/>
            <person name="Lokyitsang T."/>
            <person name="Lokyitsang Y."/>
            <person name="Lubonja R."/>
            <person name="Lui A."/>
            <person name="MacDonald P."/>
            <person name="Magnisalis V."/>
            <person name="Maru K."/>
            <person name="Matthews C."/>
            <person name="McCusker W."/>
            <person name="McDonough S."/>
            <person name="Mehta T."/>
            <person name="Meldrim J."/>
            <person name="Meneus L."/>
            <person name="Mihai O."/>
            <person name="Mihalev A."/>
            <person name="Mihova T."/>
            <person name="Mittelman R."/>
            <person name="Mlenga V."/>
            <person name="Montmayeur A."/>
            <person name="Mulrain L."/>
            <person name="Navidi A."/>
            <person name="Naylor J."/>
            <person name="Negash T."/>
            <person name="Nguyen T."/>
            <person name="Nguyen N."/>
            <person name="Nicol R."/>
            <person name="Norbu C."/>
            <person name="Norbu N."/>
            <person name="Novod N."/>
            <person name="O'Neill B."/>
            <person name="Osman S."/>
            <person name="Markiewicz E."/>
            <person name="Oyono O.L."/>
            <person name="Patti C."/>
            <person name="Phunkhang P."/>
            <person name="Pierre F."/>
            <person name="Priest M."/>
            <person name="Raghuraman S."/>
            <person name="Rege F."/>
            <person name="Reyes R."/>
            <person name="Rise C."/>
            <person name="Rogov P."/>
            <person name="Ross K."/>
            <person name="Ryan E."/>
            <person name="Settipalli S."/>
            <person name="Shea T."/>
            <person name="Sherpa N."/>
            <person name="Shi L."/>
            <person name="Shih D."/>
            <person name="Sparrow T."/>
            <person name="Spaulding J."/>
            <person name="Stalker J."/>
            <person name="Stange-Thomann N."/>
            <person name="Stavropoulos S."/>
            <person name="Stone C."/>
            <person name="Strader C."/>
            <person name="Tesfaye S."/>
            <person name="Thomson T."/>
            <person name="Thoulutsang Y."/>
            <person name="Thoulutsang D."/>
            <person name="Topham K."/>
            <person name="Topping I."/>
            <person name="Tsamla T."/>
            <person name="Vassiliev H."/>
            <person name="Vo A."/>
            <person name="Wangchuk T."/>
            <person name="Wangdi T."/>
            <person name="Weiand M."/>
            <person name="Wilkinson J."/>
            <person name="Wilson A."/>
            <person name="Yadav S."/>
            <person name="Young G."/>
            <person name="Yu Q."/>
            <person name="Zembek L."/>
            <person name="Zhong D."/>
            <person name="Zimmer A."/>
            <person name="Zwirko Z."/>
            <person name="Jaffe D.B."/>
            <person name="Alvarez P."/>
            <person name="Brockman W."/>
            <person name="Butler J."/>
            <person name="Chin C."/>
            <person name="Gnerre S."/>
            <person name="MacCallum I."/>
            <person name="Graves J.A."/>
            <person name="Ponting C.P."/>
            <person name="Breen M."/>
            <person name="Samollow P.B."/>
            <person name="Lander E.S."/>
            <person name="Lindblad-Toh K."/>
        </authorList>
    </citation>
    <scope>NUCLEOTIDE SEQUENCE [LARGE SCALE GENOMIC DNA]</scope>
</reference>